<dbReference type="AlphaFoldDB" id="A7S469"/>
<dbReference type="eggNOG" id="KOG2739">
    <property type="taxonomic scope" value="Eukaryota"/>
</dbReference>
<comment type="similarity">
    <text evidence="3">Belongs to the ANP32 family.</text>
</comment>
<dbReference type="PANTHER" id="PTHR11375">
    <property type="entry name" value="ACIDIC LEUCINE-RICH NUCLEAR PHOSPHOPROTEIN 32"/>
    <property type="match status" value="1"/>
</dbReference>
<reference evidence="4 5" key="1">
    <citation type="journal article" date="2007" name="Science">
        <title>Sea anemone genome reveals ancestral eumetazoan gene repertoire and genomic organization.</title>
        <authorList>
            <person name="Putnam N.H."/>
            <person name="Srivastava M."/>
            <person name="Hellsten U."/>
            <person name="Dirks B."/>
            <person name="Chapman J."/>
            <person name="Salamov A."/>
            <person name="Terry A."/>
            <person name="Shapiro H."/>
            <person name="Lindquist E."/>
            <person name="Kapitonov V.V."/>
            <person name="Jurka J."/>
            <person name="Genikhovich G."/>
            <person name="Grigoriev I.V."/>
            <person name="Lucas S.M."/>
            <person name="Steele R.E."/>
            <person name="Finnerty J.R."/>
            <person name="Technau U."/>
            <person name="Martindale M.Q."/>
            <person name="Rokhsar D.S."/>
        </authorList>
    </citation>
    <scope>NUCLEOTIDE SEQUENCE [LARGE SCALE GENOMIC DNA]</scope>
    <source>
        <strain evidence="5">CH2 X CH6</strain>
    </source>
</reference>
<dbReference type="FunFam" id="3.80.10.10:FF:000003">
    <property type="entry name" value="Acidic leucine-rich nuclear phosphoprotein 32 family member A"/>
    <property type="match status" value="1"/>
</dbReference>
<evidence type="ECO:0000256" key="2">
    <source>
        <dbReference type="ARBA" id="ARBA00022737"/>
    </source>
</evidence>
<dbReference type="STRING" id="45351.A7S469"/>
<dbReference type="OMA" id="ISARFHI"/>
<dbReference type="InParanoid" id="A7S469"/>
<dbReference type="PANTHER" id="PTHR11375:SF0">
    <property type="entry name" value="ACIDIC LEUCINE-RICH NUCLEAR PHOSPHOPROTEIN 32 FAMILY MEMBER A"/>
    <property type="match status" value="1"/>
</dbReference>
<gene>
    <name evidence="4" type="ORF">NEMVEDRAFT_v1g104042</name>
</gene>
<evidence type="ECO:0008006" key="6">
    <source>
        <dbReference type="Google" id="ProtNLM"/>
    </source>
</evidence>
<keyword evidence="2" id="KW-0677">Repeat</keyword>
<dbReference type="FunCoup" id="A7S469">
    <property type="interactions" value="858"/>
</dbReference>
<dbReference type="KEGG" id="nve:5513208"/>
<keyword evidence="5" id="KW-1185">Reference proteome</keyword>
<dbReference type="HOGENOM" id="CLU_063314_3_1_1"/>
<dbReference type="InterPro" id="IPR001611">
    <property type="entry name" value="Leu-rich_rpt"/>
</dbReference>
<dbReference type="OrthoDB" id="2160613at2759"/>
<evidence type="ECO:0000313" key="5">
    <source>
        <dbReference type="Proteomes" id="UP000001593"/>
    </source>
</evidence>
<dbReference type="Proteomes" id="UP000001593">
    <property type="component" value="Unassembled WGS sequence"/>
</dbReference>
<dbReference type="InterPro" id="IPR045081">
    <property type="entry name" value="AN32"/>
</dbReference>
<name>A7S469_NEMVE</name>
<dbReference type="SUPFAM" id="SSF52058">
    <property type="entry name" value="L domain-like"/>
    <property type="match status" value="1"/>
</dbReference>
<organism evidence="4 5">
    <name type="scientific">Nematostella vectensis</name>
    <name type="common">Starlet sea anemone</name>
    <dbReference type="NCBI Taxonomy" id="45351"/>
    <lineage>
        <taxon>Eukaryota</taxon>
        <taxon>Metazoa</taxon>
        <taxon>Cnidaria</taxon>
        <taxon>Anthozoa</taxon>
        <taxon>Hexacorallia</taxon>
        <taxon>Actiniaria</taxon>
        <taxon>Edwardsiidae</taxon>
        <taxon>Nematostella</taxon>
    </lineage>
</organism>
<dbReference type="SMART" id="SM00365">
    <property type="entry name" value="LRR_SD22"/>
    <property type="match status" value="2"/>
</dbReference>
<evidence type="ECO:0000256" key="3">
    <source>
        <dbReference type="ARBA" id="ARBA00025777"/>
    </source>
</evidence>
<keyword evidence="1" id="KW-0433">Leucine-rich repeat</keyword>
<protein>
    <recommendedName>
        <fullName evidence="6">Acidic leucine-rich nuclear phosphoprotein 32 family member A</fullName>
    </recommendedName>
</protein>
<evidence type="ECO:0000256" key="1">
    <source>
        <dbReference type="ARBA" id="ARBA00022614"/>
    </source>
</evidence>
<dbReference type="Pfam" id="PF14580">
    <property type="entry name" value="LRR_9"/>
    <property type="match status" value="1"/>
</dbReference>
<dbReference type="EMBL" id="DS469577">
    <property type="protein sequence ID" value="EDO41464.1"/>
    <property type="molecule type" value="Genomic_DNA"/>
</dbReference>
<dbReference type="PROSITE" id="PS51450">
    <property type="entry name" value="LRR"/>
    <property type="match status" value="2"/>
</dbReference>
<dbReference type="PhylomeDB" id="A7S469"/>
<dbReference type="Gene3D" id="3.80.10.10">
    <property type="entry name" value="Ribonuclease Inhibitor"/>
    <property type="match status" value="1"/>
</dbReference>
<sequence length="145" mass="16365">MEKRIELESRNKSPGEITELILDNCRSTSIVGLTDEFVKLEILSMINVGLTTLKNFPKLPNLRKLELSDNRISSGLQNLTGSPKLTHLSLSGNKIKDLETLEPLEKLSNLKSLDLFNCEVTNVDDYKNKVFELIPSLRYLDGCDK</sequence>
<evidence type="ECO:0000313" key="4">
    <source>
        <dbReference type="EMBL" id="EDO41464.1"/>
    </source>
</evidence>
<dbReference type="InterPro" id="IPR032675">
    <property type="entry name" value="LRR_dom_sf"/>
</dbReference>
<accession>A7S469</accession>
<proteinExistence type="inferred from homology"/>